<proteinExistence type="predicted"/>
<dbReference type="EMBL" id="CACVKT020007820">
    <property type="protein sequence ID" value="CAC5411033.1"/>
    <property type="molecule type" value="Genomic_DNA"/>
</dbReference>
<gene>
    <name evidence="1" type="ORF">MCOR_44169</name>
</gene>
<keyword evidence="2" id="KW-1185">Reference proteome</keyword>
<reference evidence="1 2" key="1">
    <citation type="submission" date="2020-06" db="EMBL/GenBank/DDBJ databases">
        <authorList>
            <person name="Li R."/>
            <person name="Bekaert M."/>
        </authorList>
    </citation>
    <scope>NUCLEOTIDE SEQUENCE [LARGE SCALE GENOMIC DNA]</scope>
    <source>
        <strain evidence="2">wild</strain>
    </source>
</reference>
<dbReference type="AlphaFoldDB" id="A0A6J8DQX2"/>
<dbReference type="Proteomes" id="UP000507470">
    <property type="component" value="Unassembled WGS sequence"/>
</dbReference>
<sequence length="155" mass="17629">MPEISTQQNINKISKDLPKVLDATLCCYDGDCTSENSIVCKGDAALNLSSRSSYLSTYQITALQMDKIDKCLPQEILKMKLKGPLASGVHRNNNMPEIPTQLKCTNLGVDLSEQNQLYLEKIDNDFKYNQDYILRPAVQERRMQESWLSTRHGEK</sequence>
<accession>A0A6J8DQX2</accession>
<name>A0A6J8DQX2_MYTCO</name>
<evidence type="ECO:0000313" key="2">
    <source>
        <dbReference type="Proteomes" id="UP000507470"/>
    </source>
</evidence>
<protein>
    <submittedName>
        <fullName evidence="1">Uncharacterized protein</fullName>
    </submittedName>
</protein>
<organism evidence="1 2">
    <name type="scientific">Mytilus coruscus</name>
    <name type="common">Sea mussel</name>
    <dbReference type="NCBI Taxonomy" id="42192"/>
    <lineage>
        <taxon>Eukaryota</taxon>
        <taxon>Metazoa</taxon>
        <taxon>Spiralia</taxon>
        <taxon>Lophotrochozoa</taxon>
        <taxon>Mollusca</taxon>
        <taxon>Bivalvia</taxon>
        <taxon>Autobranchia</taxon>
        <taxon>Pteriomorphia</taxon>
        <taxon>Mytilida</taxon>
        <taxon>Mytiloidea</taxon>
        <taxon>Mytilidae</taxon>
        <taxon>Mytilinae</taxon>
        <taxon>Mytilus</taxon>
    </lineage>
</organism>
<evidence type="ECO:0000313" key="1">
    <source>
        <dbReference type="EMBL" id="CAC5411033.1"/>
    </source>
</evidence>